<proteinExistence type="predicted"/>
<feature type="signal peptide" evidence="2">
    <location>
        <begin position="1"/>
        <end position="23"/>
    </location>
</feature>
<evidence type="ECO:0000256" key="1">
    <source>
        <dbReference type="ARBA" id="ARBA00022729"/>
    </source>
</evidence>
<dbReference type="EMBL" id="QAYG01000005">
    <property type="protein sequence ID" value="PTW60214.1"/>
    <property type="molecule type" value="Genomic_DNA"/>
</dbReference>
<protein>
    <submittedName>
        <fullName evidence="3">TRAP-type C4-dicarboxylate transport system substrate-binding protein</fullName>
    </submittedName>
</protein>
<evidence type="ECO:0000313" key="3">
    <source>
        <dbReference type="EMBL" id="PTW60214.1"/>
    </source>
</evidence>
<feature type="chain" id="PRO_5015588871" evidence="2">
    <location>
        <begin position="24"/>
        <end position="325"/>
    </location>
</feature>
<dbReference type="InterPro" id="IPR018389">
    <property type="entry name" value="DctP_fam"/>
</dbReference>
<gene>
    <name evidence="3" type="ORF">C8N35_105218</name>
</gene>
<dbReference type="PANTHER" id="PTHR33376">
    <property type="match status" value="1"/>
</dbReference>
<dbReference type="Gene3D" id="3.40.190.170">
    <property type="entry name" value="Bacterial extracellular solute-binding protein, family 7"/>
    <property type="match status" value="1"/>
</dbReference>
<dbReference type="NCBIfam" id="NF037995">
    <property type="entry name" value="TRAP_S1"/>
    <property type="match status" value="1"/>
</dbReference>
<dbReference type="CDD" id="cd13602">
    <property type="entry name" value="PBP2_TRAP_BpDctp6_7"/>
    <property type="match status" value="1"/>
</dbReference>
<dbReference type="OrthoDB" id="9783941at2"/>
<dbReference type="Pfam" id="PF03480">
    <property type="entry name" value="DctP"/>
    <property type="match status" value="1"/>
</dbReference>
<dbReference type="InterPro" id="IPR038404">
    <property type="entry name" value="TRAP_DctP_sf"/>
</dbReference>
<dbReference type="GO" id="GO:0055085">
    <property type="term" value="P:transmembrane transport"/>
    <property type="evidence" value="ECO:0007669"/>
    <property type="project" value="InterPro"/>
</dbReference>
<accession>A0A2T5V904</accession>
<reference evidence="3 4" key="1">
    <citation type="submission" date="2018-04" db="EMBL/GenBank/DDBJ databases">
        <title>Genomic Encyclopedia of Archaeal and Bacterial Type Strains, Phase II (KMG-II): from individual species to whole genera.</title>
        <authorList>
            <person name="Goeker M."/>
        </authorList>
    </citation>
    <scope>NUCLEOTIDE SEQUENCE [LARGE SCALE GENOMIC DNA]</scope>
    <source>
        <strain evidence="3 4">DSM 23382</strain>
    </source>
</reference>
<dbReference type="Proteomes" id="UP000244081">
    <property type="component" value="Unassembled WGS sequence"/>
</dbReference>
<sequence>MLKSATVALAVLSGAMISGTAQAENWDLPLAWPATNYISVSAQKFADDVKTATDGRIEITLHTGGSLGFKGPEMLSTVGDGLVPIGDMLLNQQVGTEPLLGMTSLPYFLSSFEQLKQFNDYFRPTLDKLMEKNNQKLLYTIPWPQQQIWTKTEVTDIASLSGIKIRSYDRASTDVFASAGMTPVQLPWGEVIPSLAAGAIDAVATSSPSAVDGSFWEFIKYGYPTRQTWNMNAMTVNLDRWNALGEEDQKAIMDLAMKLEPAFWQAAQDEDAKNSAILKEHGIALAPISDALRAELAKRAEPLRAAALEKMGGDAKTIVDGFKPK</sequence>
<evidence type="ECO:0000313" key="4">
    <source>
        <dbReference type="Proteomes" id="UP000244081"/>
    </source>
</evidence>
<comment type="caution">
    <text evidence="3">The sequence shown here is derived from an EMBL/GenBank/DDBJ whole genome shotgun (WGS) entry which is preliminary data.</text>
</comment>
<dbReference type="AlphaFoldDB" id="A0A2T5V904"/>
<keyword evidence="4" id="KW-1185">Reference proteome</keyword>
<dbReference type="PANTHER" id="PTHR33376:SF4">
    <property type="entry name" value="SIALIC ACID-BINDING PERIPLASMIC PROTEIN SIAP"/>
    <property type="match status" value="1"/>
</dbReference>
<evidence type="ECO:0000256" key="2">
    <source>
        <dbReference type="SAM" id="SignalP"/>
    </source>
</evidence>
<keyword evidence="1 2" id="KW-0732">Signal</keyword>
<name>A0A2T5V904_9HYPH</name>
<organism evidence="3 4">
    <name type="scientific">Breoghania corrubedonensis</name>
    <dbReference type="NCBI Taxonomy" id="665038"/>
    <lineage>
        <taxon>Bacteria</taxon>
        <taxon>Pseudomonadati</taxon>
        <taxon>Pseudomonadota</taxon>
        <taxon>Alphaproteobacteria</taxon>
        <taxon>Hyphomicrobiales</taxon>
        <taxon>Stappiaceae</taxon>
        <taxon>Breoghania</taxon>
    </lineage>
</organism>